<dbReference type="PANTHER" id="PTHR22807:SF61">
    <property type="entry name" value="NOL1_NOP2_SUN FAMILY PROTEIN _ ANTITERMINATION NUSB DOMAIN-CONTAINING PROTEIN"/>
    <property type="match status" value="1"/>
</dbReference>
<evidence type="ECO:0000256" key="1">
    <source>
        <dbReference type="ARBA" id="ARBA00002724"/>
    </source>
</evidence>
<dbReference type="Gene3D" id="3.30.70.1170">
    <property type="entry name" value="Sun protein, domain 3"/>
    <property type="match status" value="1"/>
</dbReference>
<dbReference type="SUPFAM" id="SSF53335">
    <property type="entry name" value="S-adenosyl-L-methionine-dependent methyltransferases"/>
    <property type="match status" value="1"/>
</dbReference>
<dbReference type="PANTHER" id="PTHR22807">
    <property type="entry name" value="NOP2 YEAST -RELATED NOL1/NOP2/FMU SUN DOMAIN-CONTAINING"/>
    <property type="match status" value="1"/>
</dbReference>
<gene>
    <name evidence="15" type="primary">rsmB</name>
    <name evidence="15" type="ORF">F5I99_00050</name>
</gene>
<comment type="function">
    <text evidence="1">Specifically methylates the cytosine at position 967 (m5C967) of 16S rRNA.</text>
</comment>
<evidence type="ECO:0000259" key="14">
    <source>
        <dbReference type="PROSITE" id="PS51686"/>
    </source>
</evidence>
<dbReference type="GO" id="GO:0005829">
    <property type="term" value="C:cytosol"/>
    <property type="evidence" value="ECO:0007669"/>
    <property type="project" value="TreeGrafter"/>
</dbReference>
<keyword evidence="7 13" id="KW-0808">Transferase</keyword>
<evidence type="ECO:0000256" key="5">
    <source>
        <dbReference type="ARBA" id="ARBA00022552"/>
    </source>
</evidence>
<feature type="domain" description="SAM-dependent MTase RsmB/NOP-type" evidence="14">
    <location>
        <begin position="163"/>
        <end position="434"/>
    </location>
</feature>
<keyword evidence="5" id="KW-0698">rRNA processing</keyword>
<keyword evidence="8 13" id="KW-0949">S-adenosyl-L-methionine</keyword>
<comment type="catalytic activity">
    <reaction evidence="12">
        <text>cytidine(967) in 16S rRNA + S-adenosyl-L-methionine = 5-methylcytidine(967) in 16S rRNA + S-adenosyl-L-homocysteine + H(+)</text>
        <dbReference type="Rhea" id="RHEA:42748"/>
        <dbReference type="Rhea" id="RHEA-COMP:10219"/>
        <dbReference type="Rhea" id="RHEA-COMP:10220"/>
        <dbReference type="ChEBI" id="CHEBI:15378"/>
        <dbReference type="ChEBI" id="CHEBI:57856"/>
        <dbReference type="ChEBI" id="CHEBI:59789"/>
        <dbReference type="ChEBI" id="CHEBI:74483"/>
        <dbReference type="ChEBI" id="CHEBI:82748"/>
        <dbReference type="EC" id="2.1.1.176"/>
    </reaction>
</comment>
<dbReference type="NCBIfam" id="NF008149">
    <property type="entry name" value="PRK10901.1"/>
    <property type="match status" value="1"/>
</dbReference>
<dbReference type="InterPro" id="IPR035926">
    <property type="entry name" value="NusB-like_sf"/>
</dbReference>
<dbReference type="InterPro" id="IPR029063">
    <property type="entry name" value="SAM-dependent_MTases_sf"/>
</dbReference>
<comment type="similarity">
    <text evidence="13">Belongs to the class I-like SAM-binding methyltransferase superfamily. RsmB/NOP family.</text>
</comment>
<dbReference type="InterPro" id="IPR054728">
    <property type="entry name" value="RsmB-like_ferredoxin"/>
</dbReference>
<dbReference type="InterPro" id="IPR006027">
    <property type="entry name" value="NusB_RsmB_TIM44"/>
</dbReference>
<keyword evidence="4" id="KW-0963">Cytoplasm</keyword>
<dbReference type="Pfam" id="PF01189">
    <property type="entry name" value="Methyltr_RsmB-F"/>
    <property type="match status" value="1"/>
</dbReference>
<protein>
    <recommendedName>
        <fullName evidence="3">16S rRNA (cytosine(967)-C(5))-methyltransferase</fullName>
        <ecNumber evidence="3">2.1.1.176</ecNumber>
    </recommendedName>
    <alternativeName>
        <fullName evidence="10">16S rRNA m5C967 methyltransferase</fullName>
    </alternativeName>
    <alternativeName>
        <fullName evidence="11">rRNA (cytosine-C(5)-)-methyltransferase RsmB</fullName>
    </alternativeName>
</protein>
<evidence type="ECO:0000256" key="2">
    <source>
        <dbReference type="ARBA" id="ARBA00004496"/>
    </source>
</evidence>
<dbReference type="Gene3D" id="3.40.50.150">
    <property type="entry name" value="Vaccinia Virus protein VP39"/>
    <property type="match status" value="1"/>
</dbReference>
<sequence>MTDVRLVATRLLTELLSQQGSIASLMPDAQKQISERDSALLQQLCYGCTREFFRLDALAQHLLKKPFQSKDYDLYAVLLLGLYQLREMRIPEHAVVHETVELTRLLNKDWAKGLINAVLRRYQREAISLDQTLSQQSDAYHWNHPAWILDKLKHNWPEQWQSILVQNDIKGPLTLRVNKHLLSREEYLNRLLEDDITAKAGVMSDQAIILDEAMDVHLLPGFDQGWCSVQDEVAQLSGYLLDAQAGEHLLDACAAPGGKLGQLLELLPESTSVTALELSESRSQRIRDNLQRLNFSHRCQLINGDAASQDWWDGNLYDRILLDAPCSGSGVIRRNPDIKLLRQNEDLLKLASLQLSILSNLWGLLKPGGTLLYATCSVFPQENERIIERFCKQQPDALHQPLELPWGQARPMGQQFFPQLHSHDGFFYAKLIKSTDTGLTRP</sequence>
<dbReference type="GO" id="GO:0006355">
    <property type="term" value="P:regulation of DNA-templated transcription"/>
    <property type="evidence" value="ECO:0007669"/>
    <property type="project" value="InterPro"/>
</dbReference>
<feature type="binding site" evidence="13">
    <location>
        <position position="305"/>
    </location>
    <ligand>
        <name>S-adenosyl-L-methionine</name>
        <dbReference type="ChEBI" id="CHEBI:59789"/>
    </ligand>
</feature>
<evidence type="ECO:0000256" key="9">
    <source>
        <dbReference type="ARBA" id="ARBA00022884"/>
    </source>
</evidence>
<dbReference type="PRINTS" id="PR02008">
    <property type="entry name" value="RCMTFAMILY"/>
</dbReference>
<dbReference type="PROSITE" id="PS51686">
    <property type="entry name" value="SAM_MT_RSMB_NOP"/>
    <property type="match status" value="1"/>
</dbReference>
<keyword evidence="16" id="KW-1185">Reference proteome</keyword>
<dbReference type="Pfam" id="PF22458">
    <property type="entry name" value="RsmF-B_ferredox"/>
    <property type="match status" value="1"/>
</dbReference>
<feature type="binding site" evidence="13">
    <location>
        <position position="277"/>
    </location>
    <ligand>
        <name>S-adenosyl-L-methionine</name>
        <dbReference type="ChEBI" id="CHEBI:59789"/>
    </ligand>
</feature>
<dbReference type="FunFam" id="3.40.50.150:FF:000022">
    <property type="entry name" value="Ribosomal RNA small subunit methyltransferase B"/>
    <property type="match status" value="1"/>
</dbReference>
<dbReference type="KEGG" id="nik:F5I99_00050"/>
<dbReference type="NCBIfam" id="TIGR00563">
    <property type="entry name" value="rsmB"/>
    <property type="match status" value="1"/>
</dbReference>
<dbReference type="AlphaFoldDB" id="A0A5J6L9H8"/>
<dbReference type="InterPro" id="IPR001678">
    <property type="entry name" value="MeTrfase_RsmB-F_NOP2_dom"/>
</dbReference>
<evidence type="ECO:0000256" key="10">
    <source>
        <dbReference type="ARBA" id="ARBA00030399"/>
    </source>
</evidence>
<organism evidence="15 16">
    <name type="scientific">Nitrincola iocasae</name>
    <dbReference type="NCBI Taxonomy" id="2614693"/>
    <lineage>
        <taxon>Bacteria</taxon>
        <taxon>Pseudomonadati</taxon>
        <taxon>Pseudomonadota</taxon>
        <taxon>Gammaproteobacteria</taxon>
        <taxon>Oceanospirillales</taxon>
        <taxon>Oceanospirillaceae</taxon>
        <taxon>Nitrincola</taxon>
    </lineage>
</organism>
<reference evidence="15 16" key="1">
    <citation type="submission" date="2019-09" db="EMBL/GenBank/DDBJ databases">
        <title>Nitrincola iocasae sp. nov., a bacterium isolated from the sediment collected at a cold seep field in South China Sea.</title>
        <authorList>
            <person name="Zhang H."/>
            <person name="Wang H."/>
            <person name="Li C."/>
        </authorList>
    </citation>
    <scope>NUCLEOTIDE SEQUENCE [LARGE SCALE GENOMIC DNA]</scope>
    <source>
        <strain evidence="15 16">KXZD1103</strain>
    </source>
</reference>
<name>A0A5J6L9H8_9GAMM</name>
<evidence type="ECO:0000256" key="4">
    <source>
        <dbReference type="ARBA" id="ARBA00022490"/>
    </source>
</evidence>
<feature type="binding site" evidence="13">
    <location>
        <position position="323"/>
    </location>
    <ligand>
        <name>S-adenosyl-L-methionine</name>
        <dbReference type="ChEBI" id="CHEBI:59789"/>
    </ligand>
</feature>
<dbReference type="InterPro" id="IPR023267">
    <property type="entry name" value="RCMT"/>
</dbReference>
<evidence type="ECO:0000256" key="3">
    <source>
        <dbReference type="ARBA" id="ARBA00012140"/>
    </source>
</evidence>
<dbReference type="GO" id="GO:0070475">
    <property type="term" value="P:rRNA base methylation"/>
    <property type="evidence" value="ECO:0007669"/>
    <property type="project" value="TreeGrafter"/>
</dbReference>
<comment type="subcellular location">
    <subcellularLocation>
        <location evidence="2">Cytoplasm</location>
    </subcellularLocation>
</comment>
<dbReference type="Gene3D" id="1.10.287.730">
    <property type="entry name" value="Helix hairpin bin"/>
    <property type="match status" value="1"/>
</dbReference>
<keyword evidence="9 13" id="KW-0694">RNA-binding</keyword>
<evidence type="ECO:0000256" key="13">
    <source>
        <dbReference type="PROSITE-ProRule" id="PRU01023"/>
    </source>
</evidence>
<accession>A0A5J6L9H8</accession>
<evidence type="ECO:0000256" key="8">
    <source>
        <dbReference type="ARBA" id="ARBA00022691"/>
    </source>
</evidence>
<dbReference type="EC" id="2.1.1.176" evidence="3"/>
<evidence type="ECO:0000313" key="16">
    <source>
        <dbReference type="Proteomes" id="UP000325606"/>
    </source>
</evidence>
<dbReference type="InterPro" id="IPR004573">
    <property type="entry name" value="rRNA_ssu_MeTfrase_B"/>
</dbReference>
<dbReference type="EMBL" id="CP044222">
    <property type="protein sequence ID" value="QEW05018.1"/>
    <property type="molecule type" value="Genomic_DNA"/>
</dbReference>
<dbReference type="Gene3D" id="1.10.940.10">
    <property type="entry name" value="NusB-like"/>
    <property type="match status" value="1"/>
</dbReference>
<dbReference type="GO" id="GO:0009383">
    <property type="term" value="F:rRNA (cytosine-C5-)-methyltransferase activity"/>
    <property type="evidence" value="ECO:0007669"/>
    <property type="project" value="TreeGrafter"/>
</dbReference>
<evidence type="ECO:0000256" key="11">
    <source>
        <dbReference type="ARBA" id="ARBA00031088"/>
    </source>
</evidence>
<dbReference type="CDD" id="cd02440">
    <property type="entry name" value="AdoMet_MTases"/>
    <property type="match status" value="1"/>
</dbReference>
<feature type="active site" description="Nucleophile" evidence="13">
    <location>
        <position position="376"/>
    </location>
</feature>
<dbReference type="SUPFAM" id="SSF48013">
    <property type="entry name" value="NusB-like"/>
    <property type="match status" value="1"/>
</dbReference>
<proteinExistence type="inferred from homology"/>
<dbReference type="Pfam" id="PF01029">
    <property type="entry name" value="NusB"/>
    <property type="match status" value="1"/>
</dbReference>
<feature type="binding site" evidence="13">
    <location>
        <begin position="253"/>
        <end position="259"/>
    </location>
    <ligand>
        <name>S-adenosyl-L-methionine</name>
        <dbReference type="ChEBI" id="CHEBI:59789"/>
    </ligand>
</feature>
<keyword evidence="6 13" id="KW-0489">Methyltransferase</keyword>
<evidence type="ECO:0000256" key="12">
    <source>
        <dbReference type="ARBA" id="ARBA00047283"/>
    </source>
</evidence>
<dbReference type="GO" id="GO:0003723">
    <property type="term" value="F:RNA binding"/>
    <property type="evidence" value="ECO:0007669"/>
    <property type="project" value="UniProtKB-UniRule"/>
</dbReference>
<dbReference type="InterPro" id="IPR049560">
    <property type="entry name" value="MeTrfase_RsmB-F_NOP2_cat"/>
</dbReference>
<evidence type="ECO:0000256" key="6">
    <source>
        <dbReference type="ARBA" id="ARBA00022603"/>
    </source>
</evidence>
<dbReference type="RefSeq" id="WP_151053084.1">
    <property type="nucleotide sequence ID" value="NZ_CP044222.1"/>
</dbReference>
<evidence type="ECO:0000256" key="7">
    <source>
        <dbReference type="ARBA" id="ARBA00022679"/>
    </source>
</evidence>
<dbReference type="Proteomes" id="UP000325606">
    <property type="component" value="Chromosome"/>
</dbReference>
<evidence type="ECO:0000313" key="15">
    <source>
        <dbReference type="EMBL" id="QEW05018.1"/>
    </source>
</evidence>